<keyword evidence="1" id="KW-0175">Coiled coil</keyword>
<protein>
    <recommendedName>
        <fullName evidence="4">Peptidase S74 domain-containing protein</fullName>
    </recommendedName>
</protein>
<keyword evidence="3" id="KW-1185">Reference proteome</keyword>
<organism evidence="2 3">
    <name type="scientific">Sphingobacterium haloxyli</name>
    <dbReference type="NCBI Taxonomy" id="2100533"/>
    <lineage>
        <taxon>Bacteria</taxon>
        <taxon>Pseudomonadati</taxon>
        <taxon>Bacteroidota</taxon>
        <taxon>Sphingobacteriia</taxon>
        <taxon>Sphingobacteriales</taxon>
        <taxon>Sphingobacteriaceae</taxon>
        <taxon>Sphingobacterium</taxon>
    </lineage>
</organism>
<comment type="caution">
    <text evidence="2">The sequence shown here is derived from an EMBL/GenBank/DDBJ whole genome shotgun (WGS) entry which is preliminary data.</text>
</comment>
<accession>A0A2S9IWR2</accession>
<name>A0A2S9IWR2_9SPHI</name>
<proteinExistence type="predicted"/>
<dbReference type="AlphaFoldDB" id="A0A2S9IWR2"/>
<dbReference type="Proteomes" id="UP000239711">
    <property type="component" value="Unassembled WGS sequence"/>
</dbReference>
<evidence type="ECO:0000313" key="3">
    <source>
        <dbReference type="Proteomes" id="UP000239711"/>
    </source>
</evidence>
<evidence type="ECO:0008006" key="4">
    <source>
        <dbReference type="Google" id="ProtNLM"/>
    </source>
</evidence>
<evidence type="ECO:0000313" key="2">
    <source>
        <dbReference type="EMBL" id="PRD44961.1"/>
    </source>
</evidence>
<evidence type="ECO:0000256" key="1">
    <source>
        <dbReference type="SAM" id="Coils"/>
    </source>
</evidence>
<feature type="coiled-coil region" evidence="1">
    <location>
        <begin position="162"/>
        <end position="196"/>
    </location>
</feature>
<gene>
    <name evidence="2" type="ORF">C5745_18830</name>
</gene>
<dbReference type="EMBL" id="PVBQ01000024">
    <property type="protein sequence ID" value="PRD44961.1"/>
    <property type="molecule type" value="Genomic_DNA"/>
</dbReference>
<sequence length="203" mass="22883">MLVVNVVNGQEFFTGSKSPTASISRTGSTIFGNVLLRAANNVQVLEHTKETGDFYIRSVAYQVPNDNGNLILNDIGGFVGIGTSRPKEKLSVNGNIRAREIKVEIANWPDYVFRKDYELKPLSEVERYINENGHLPEIPKAEDVENEGVSLGEMNKLLLKKVEELTLHLIEKEKNIEGLKQELKNMRKELFRVIQIVQGSNDM</sequence>
<reference evidence="2 3" key="1">
    <citation type="submission" date="2018-02" db="EMBL/GenBank/DDBJ databases">
        <title>The draft genome of Sphingobacterium sp. 5JN-11.</title>
        <authorList>
            <person name="Liu L."/>
            <person name="Li L."/>
            <person name="Liang L."/>
            <person name="Zhang X."/>
            <person name="Wang T."/>
        </authorList>
    </citation>
    <scope>NUCLEOTIDE SEQUENCE [LARGE SCALE GENOMIC DNA]</scope>
    <source>
        <strain evidence="2 3">5JN-11</strain>
    </source>
</reference>